<evidence type="ECO:0000256" key="7">
    <source>
        <dbReference type="HAMAP-Rule" id="MF_00593"/>
    </source>
</evidence>
<dbReference type="UniPathway" id="UPA00556"/>
<dbReference type="InterPro" id="IPR045851">
    <property type="entry name" value="AMP-bd_C_sf"/>
</dbReference>
<dbReference type="RefSeq" id="WP_002820222.1">
    <property type="nucleotide sequence ID" value="NZ_ACSE01000003.1"/>
</dbReference>
<feature type="binding site" evidence="7">
    <location>
        <position position="309"/>
    </location>
    <ligand>
        <name>D-alanine</name>
        <dbReference type="ChEBI" id="CHEBI:57416"/>
    </ligand>
</feature>
<keyword evidence="3 7" id="KW-0547">Nucleotide-binding</keyword>
<feature type="domain" description="AMP-binding enzyme C-terminal" evidence="9">
    <location>
        <begin position="422"/>
        <end position="502"/>
    </location>
</feature>
<dbReference type="OrthoDB" id="9765680at2"/>
<dbReference type="PANTHER" id="PTHR45398">
    <property type="match status" value="1"/>
</dbReference>
<dbReference type="InterPro" id="IPR025110">
    <property type="entry name" value="AMP-bd_C"/>
</dbReference>
<feature type="binding site" evidence="7">
    <location>
        <position position="205"/>
    </location>
    <ligand>
        <name>D-alanine</name>
        <dbReference type="ChEBI" id="CHEBI:57416"/>
    </ligand>
</feature>
<protein>
    <recommendedName>
        <fullName evidence="7">D-alanine--D-alanyl carrier protein ligase</fullName>
        <shortName evidence="7">DCL</shortName>
        <ecNumber evidence="7">6.2.1.54</ecNumber>
    </recommendedName>
    <alternativeName>
        <fullName evidence="7">D-alanine--poly(phosphoribitol) ligase subunit 1</fullName>
    </alternativeName>
    <alternativeName>
        <fullName evidence="7">D-alanine-activating enzyme</fullName>
        <shortName evidence="7">DAE</shortName>
    </alternativeName>
</protein>
<keyword evidence="1 7" id="KW-0963">Cytoplasm</keyword>
<feature type="binding site" evidence="7">
    <location>
        <begin position="159"/>
        <end position="160"/>
    </location>
    <ligand>
        <name>ATP</name>
        <dbReference type="ChEBI" id="CHEBI:30616"/>
    </ligand>
</feature>
<dbReference type="GeneID" id="75065113"/>
<comment type="pathway">
    <text evidence="7">Cell wall biogenesis; lipoteichoic acid biosynthesis.</text>
</comment>
<gene>
    <name evidence="7" type="primary">dltA</name>
    <name evidence="10" type="ORF">AWRIB429_0268</name>
</gene>
<dbReference type="Pfam" id="PF00501">
    <property type="entry name" value="AMP-binding"/>
    <property type="match status" value="1"/>
</dbReference>
<feature type="binding site" evidence="7">
    <location>
        <begin position="403"/>
        <end position="406"/>
    </location>
    <ligand>
        <name>ATP</name>
        <dbReference type="ChEBI" id="CHEBI:30616"/>
    </ligand>
</feature>
<dbReference type="Gene3D" id="3.30.300.30">
    <property type="match status" value="1"/>
</dbReference>
<dbReference type="AlphaFoldDB" id="D3L7D8"/>
<dbReference type="InterPro" id="IPR010071">
    <property type="entry name" value="AA_adenyl_dom"/>
</dbReference>
<proteinExistence type="inferred from homology"/>
<comment type="catalytic activity">
    <reaction evidence="7">
        <text>holo-[D-alanyl-carrier protein] + D-alanine + ATP = D-alanyl-[D-alanyl-carrier protein] + AMP + diphosphate</text>
        <dbReference type="Rhea" id="RHEA:55132"/>
        <dbReference type="Rhea" id="RHEA-COMP:14102"/>
        <dbReference type="Rhea" id="RHEA-COMP:14103"/>
        <dbReference type="ChEBI" id="CHEBI:30616"/>
        <dbReference type="ChEBI" id="CHEBI:33019"/>
        <dbReference type="ChEBI" id="CHEBI:57416"/>
        <dbReference type="ChEBI" id="CHEBI:64479"/>
        <dbReference type="ChEBI" id="CHEBI:138620"/>
        <dbReference type="ChEBI" id="CHEBI:456215"/>
        <dbReference type="EC" id="6.2.1.54"/>
    </reaction>
</comment>
<feature type="binding site" evidence="7">
    <location>
        <begin position="300"/>
        <end position="305"/>
    </location>
    <ligand>
        <name>ATP</name>
        <dbReference type="ChEBI" id="CHEBI:30616"/>
    </ligand>
</feature>
<feature type="domain" description="AMP-dependent synthetase/ligase" evidence="8">
    <location>
        <begin position="18"/>
        <end position="368"/>
    </location>
</feature>
<organism evidence="10 11">
    <name type="scientific">Oenococcus oeni AWRIB429</name>
    <dbReference type="NCBI Taxonomy" id="655225"/>
    <lineage>
        <taxon>Bacteria</taxon>
        <taxon>Bacillati</taxon>
        <taxon>Bacillota</taxon>
        <taxon>Bacilli</taxon>
        <taxon>Lactobacillales</taxon>
        <taxon>Lactobacillaceae</taxon>
        <taxon>Oenococcus</taxon>
    </lineage>
</organism>
<dbReference type="Pfam" id="PF13193">
    <property type="entry name" value="AMP-binding_C"/>
    <property type="match status" value="1"/>
</dbReference>
<comment type="similarity">
    <text evidence="6 7">Belongs to the ATP-dependent AMP-binding enzyme family. DltA subfamily.</text>
</comment>
<comment type="subcellular location">
    <subcellularLocation>
        <location evidence="7">Cytoplasm</location>
    </subcellularLocation>
</comment>
<dbReference type="GO" id="GO:0005524">
    <property type="term" value="F:ATP binding"/>
    <property type="evidence" value="ECO:0007669"/>
    <property type="project" value="UniProtKB-KW"/>
</dbReference>
<dbReference type="InterPro" id="IPR042099">
    <property type="entry name" value="ANL_N_sf"/>
</dbReference>
<evidence type="ECO:0000256" key="1">
    <source>
        <dbReference type="ARBA" id="ARBA00022490"/>
    </source>
</evidence>
<dbReference type="InterPro" id="IPR000873">
    <property type="entry name" value="AMP-dep_synth/lig_dom"/>
</dbReference>
<dbReference type="SUPFAM" id="SSF56801">
    <property type="entry name" value="Acetyl-CoA synthetase-like"/>
    <property type="match status" value="1"/>
</dbReference>
<feature type="binding site" evidence="7">
    <location>
        <position position="391"/>
    </location>
    <ligand>
        <name>ATP</name>
        <dbReference type="ChEBI" id="CHEBI:30616"/>
    </ligand>
</feature>
<dbReference type="HAMAP" id="MF_00593">
    <property type="entry name" value="DltA"/>
    <property type="match status" value="1"/>
</dbReference>
<dbReference type="PANTHER" id="PTHR45398:SF1">
    <property type="entry name" value="ENZYME, PUTATIVE (JCVI)-RELATED"/>
    <property type="match status" value="1"/>
</dbReference>
<comment type="caution">
    <text evidence="10">The sequence shown here is derived from an EMBL/GenBank/DDBJ whole genome shotgun (WGS) entry which is preliminary data.</text>
</comment>
<evidence type="ECO:0000313" key="10">
    <source>
        <dbReference type="EMBL" id="EFD89250.1"/>
    </source>
</evidence>
<reference evidence="10 11" key="1">
    <citation type="journal article" date="2010" name="Appl. Microbiol. Biotechnol.">
        <title>Genotypic diversity in Oenococcus oeni by high-density microarray comparative genome hybridization and whole genome sequencing.</title>
        <authorList>
            <person name="Borneman A.R."/>
            <person name="Bartowsky E.J."/>
            <person name="McCarthy J."/>
            <person name="Chambers P.J."/>
        </authorList>
    </citation>
    <scope>NUCLEOTIDE SEQUENCE [LARGE SCALE GENOMIC DNA]</scope>
    <source>
        <strain evidence="10 11">AWRIB429</strain>
    </source>
</reference>
<dbReference type="Proteomes" id="UP000003075">
    <property type="component" value="Unassembled WGS sequence"/>
</dbReference>
<evidence type="ECO:0000313" key="11">
    <source>
        <dbReference type="Proteomes" id="UP000003075"/>
    </source>
</evidence>
<dbReference type="FunFam" id="3.30.300.30:FF:000012">
    <property type="entry name" value="D-alanine--D-alanyl carrier protein ligase"/>
    <property type="match status" value="1"/>
</dbReference>
<dbReference type="NCBIfam" id="TIGR01734">
    <property type="entry name" value="D-ala-DACP-lig"/>
    <property type="match status" value="1"/>
</dbReference>
<dbReference type="EC" id="6.2.1.54" evidence="7"/>
<dbReference type="InterPro" id="IPR010072">
    <property type="entry name" value="DltA"/>
</dbReference>
<evidence type="ECO:0000256" key="4">
    <source>
        <dbReference type="ARBA" id="ARBA00022840"/>
    </source>
</evidence>
<keyword evidence="2 7" id="KW-0436">Ligase</keyword>
<comment type="function">
    <text evidence="5 7">Catalyzes the first step in the D-alanylation of lipoteichoic acid (LTA), the activation of D-alanine and its transfer onto the D-alanyl carrier protein (Dcp) DltC. In an ATP-dependent two-step reaction, forms a high energy D-alanyl-AMP intermediate, followed by transfer of the D-alanyl residue as a thiol ester to the phosphopantheinyl prosthetic group of the Dcp. D-alanylation of LTA plays an important role in modulating the properties of the cell wall in Gram-positive bacteria, influencing the net charge of the cell wall.</text>
</comment>
<evidence type="ECO:0000256" key="5">
    <source>
        <dbReference type="ARBA" id="ARBA00054605"/>
    </source>
</evidence>
<dbReference type="InterPro" id="IPR020845">
    <property type="entry name" value="AMP-binding_CS"/>
</dbReference>
<dbReference type="PROSITE" id="PS00455">
    <property type="entry name" value="AMP_BINDING"/>
    <property type="match status" value="1"/>
</dbReference>
<accession>D3L7D8</accession>
<evidence type="ECO:0000256" key="2">
    <source>
        <dbReference type="ARBA" id="ARBA00022598"/>
    </source>
</evidence>
<dbReference type="InterPro" id="IPR044507">
    <property type="entry name" value="DltA-like"/>
</dbReference>
<dbReference type="GO" id="GO:0047473">
    <property type="term" value="F:D-alanine [D-alanyl carrier protein] ligase activity"/>
    <property type="evidence" value="ECO:0007669"/>
    <property type="project" value="UniProtKB-UniRule"/>
</dbReference>
<feature type="binding site" evidence="7">
    <location>
        <position position="502"/>
    </location>
    <ligand>
        <name>ATP</name>
        <dbReference type="ChEBI" id="CHEBI:30616"/>
    </ligand>
</feature>
<evidence type="ECO:0000256" key="3">
    <source>
        <dbReference type="ARBA" id="ARBA00022741"/>
    </source>
</evidence>
<dbReference type="NCBIfam" id="TIGR01733">
    <property type="entry name" value="AA-adenyl-dom"/>
    <property type="match status" value="1"/>
</dbReference>
<dbReference type="EMBL" id="ACSE01000003">
    <property type="protein sequence ID" value="EFD89250.1"/>
    <property type="molecule type" value="Genomic_DNA"/>
</dbReference>
<name>D3L7D8_OENOE</name>
<evidence type="ECO:0000259" key="8">
    <source>
        <dbReference type="Pfam" id="PF00501"/>
    </source>
</evidence>
<dbReference type="GO" id="GO:0070395">
    <property type="term" value="P:lipoteichoic acid biosynthetic process"/>
    <property type="evidence" value="ECO:0007669"/>
    <property type="project" value="UniProtKB-UniRule"/>
</dbReference>
<dbReference type="GO" id="GO:0005737">
    <property type="term" value="C:cytoplasm"/>
    <property type="evidence" value="ECO:0007669"/>
    <property type="project" value="UniProtKB-SubCell"/>
</dbReference>
<sequence length="515" mass="57810">MDFKWVNMIRDILSKIDENAINDPNAIVYDNLGKQNNYADLKEYSDSLAAYIDQLGIATGSPIMIFGGQEFEMIASFLAAAKSGHPYIPVDINSSEERIESIIKIANPALIIAIKELPVKISNRPIVELKQLQDIFTENSNYQIEHAVSGEDTFYIIFTSGTTGAPKGVQISSDNLLSFVNWIIGKKFNLPKQPITLSQPPFSFDLSVMDWVPTLVLGGQLKAVSRELADDFKRLFQTLPEYNPQVFVSTPSFVDLCLIDPDFNEKKMSNACYFLFCGEELTKKTALKLIDRFPKAKIFNTYGPTETTVAISQVEITKKIIEKSDRLPIGYPKEDTGVAIFGNQQQLLPEGETGEIVIYGQSVSKGYLNNPEKTQAAFFSYKGQHAYRTGDLGTLDAKGLLHYCGRKDFQIKLHGYRIELEEVNHALLKSRFVKQAVAVPRYDDDHKVSQLLAWVVPRENDFAKKIDLTKALKEDLKEVMMPYMIPSRFVYKESLPISANGKIDVKKAVAEVNNG</sequence>
<dbReference type="Gene3D" id="3.40.50.12780">
    <property type="entry name" value="N-terminal domain of ligase-like"/>
    <property type="match status" value="1"/>
</dbReference>
<keyword evidence="4 7" id="KW-0067">ATP-binding</keyword>
<dbReference type="CDD" id="cd05945">
    <property type="entry name" value="DltA"/>
    <property type="match status" value="1"/>
</dbReference>
<evidence type="ECO:0000256" key="6">
    <source>
        <dbReference type="ARBA" id="ARBA00061336"/>
    </source>
</evidence>
<feature type="binding site" evidence="7">
    <location>
        <position position="502"/>
    </location>
    <ligand>
        <name>D-alanine</name>
        <dbReference type="ChEBI" id="CHEBI:57416"/>
    </ligand>
</feature>
<evidence type="ECO:0000259" key="9">
    <source>
        <dbReference type="Pfam" id="PF13193"/>
    </source>
</evidence>
<dbReference type="NCBIfam" id="NF003417">
    <property type="entry name" value="PRK04813.1"/>
    <property type="match status" value="1"/>
</dbReference>